<proteinExistence type="predicted"/>
<feature type="region of interest" description="Disordered" evidence="1">
    <location>
        <begin position="124"/>
        <end position="160"/>
    </location>
</feature>
<evidence type="ECO:0000256" key="1">
    <source>
        <dbReference type="SAM" id="MobiDB-lite"/>
    </source>
</evidence>
<evidence type="ECO:0000313" key="3">
    <source>
        <dbReference type="EMBL" id="QID85112.1"/>
    </source>
</evidence>
<feature type="compositionally biased region" description="Polar residues" evidence="1">
    <location>
        <begin position="332"/>
        <end position="345"/>
    </location>
</feature>
<feature type="transmembrane region" description="Helical" evidence="2">
    <location>
        <begin position="470"/>
        <end position="489"/>
    </location>
</feature>
<evidence type="ECO:0008006" key="5">
    <source>
        <dbReference type="Google" id="ProtNLM"/>
    </source>
</evidence>
<sequence>MSQISRNDSATTDTSISTSGSTTVLSTSSSDKDTVSINQQRARIRSGSLFVEGSHLSPSSETKSYNIYIDDTKYDKIFRGDSTSSGTGSPQVFEDAKDDNFHEESHRALENSILDLIRRGSEAAEFPLPPPCSSDRNRNSSHGSSAETNPNGHSSSGTISTSVLLNLGSAEKHAETARGDYIDSSSVKSSDKKKERRSSSYYPPYYPPNGGSPQNQQPGNTVSKSRASSQVQDEYSSFSSVRYDDGFVPSIEEAVEVSKKKISNDASKGVFPDQTFIPHEFQIPKKAWNRPSAHTPTKSFPMVKTPRNHYLLTDILKPSEAVDFANQQRSPTLLNNTLHPNTWHSSAKEGPQPRNQDEKLRETNRSAPNHIYRSQAPLDVGANTSGGQNSLYHEEHSTNADDYSVSKEIGQENQDGTKYEYKTFAKGADQEWQSPFQMHTIPIQRIDTSSIHSYDSQTRGFSEVYSISRIMVTLCTCVLIPPLFFFFSIDGNNGISNYRLMRMIMNHEHRIGLLKGFEWDIDIKWFRTLCFILGCIELLAIFAGIGIGFGVGVTRE</sequence>
<accession>A0A6C1E770</accession>
<feature type="compositionally biased region" description="Polar residues" evidence="1">
    <location>
        <begin position="140"/>
        <end position="160"/>
    </location>
</feature>
<protein>
    <recommendedName>
        <fullName evidence="5">Bud site selection protein</fullName>
    </recommendedName>
</protein>
<dbReference type="EMBL" id="CP049004">
    <property type="protein sequence ID" value="QID85112.1"/>
    <property type="molecule type" value="Genomic_DNA"/>
</dbReference>
<feature type="region of interest" description="Disordered" evidence="1">
    <location>
        <begin position="332"/>
        <end position="401"/>
    </location>
</feature>
<keyword evidence="4" id="KW-1185">Reference proteome</keyword>
<keyword evidence="2" id="KW-0812">Transmembrane</keyword>
<keyword evidence="2" id="KW-1133">Transmembrane helix</keyword>
<keyword evidence="2" id="KW-0472">Membrane</keyword>
<dbReference type="OrthoDB" id="4068624at2759"/>
<feature type="compositionally biased region" description="Basic and acidic residues" evidence="1">
    <location>
        <begin position="355"/>
        <end position="364"/>
    </location>
</feature>
<gene>
    <name evidence="3" type="ORF">GRS66_007665</name>
</gene>
<dbReference type="Proteomes" id="UP000501346">
    <property type="component" value="Chromosome SeVII-ScVII"/>
</dbReference>
<feature type="compositionally biased region" description="Polar residues" evidence="1">
    <location>
        <begin position="382"/>
        <end position="391"/>
    </location>
</feature>
<name>A0A6C1E770_SACPS</name>
<feature type="region of interest" description="Disordered" evidence="1">
    <location>
        <begin position="1"/>
        <end position="40"/>
    </location>
</feature>
<evidence type="ECO:0000256" key="2">
    <source>
        <dbReference type="SAM" id="Phobius"/>
    </source>
</evidence>
<feature type="compositionally biased region" description="Polar residues" evidence="1">
    <location>
        <begin position="221"/>
        <end position="233"/>
    </location>
</feature>
<dbReference type="AlphaFoldDB" id="A0A6C1E770"/>
<feature type="compositionally biased region" description="Low complexity" evidence="1">
    <location>
        <begin position="199"/>
        <end position="220"/>
    </location>
</feature>
<feature type="compositionally biased region" description="Low complexity" evidence="1">
    <location>
        <begin position="8"/>
        <end position="29"/>
    </location>
</feature>
<evidence type="ECO:0000313" key="4">
    <source>
        <dbReference type="Proteomes" id="UP000501346"/>
    </source>
</evidence>
<feature type="transmembrane region" description="Helical" evidence="2">
    <location>
        <begin position="529"/>
        <end position="553"/>
    </location>
</feature>
<feature type="region of interest" description="Disordered" evidence="1">
    <location>
        <begin position="174"/>
        <end position="233"/>
    </location>
</feature>
<reference evidence="3 4" key="1">
    <citation type="journal article" date="2019" name="BMC Genomics">
        <title>Chromosome level assembly and comparative genome analysis confirm lager-brewing yeasts originated from a single hybridization.</title>
        <authorList>
            <person name="Salazar A.N."/>
            <person name="Gorter de Vries A.R."/>
            <person name="van den Broek M."/>
            <person name="Brouwers N."/>
            <person name="de la Torre Cortes P."/>
            <person name="Kuijpers N.G.A."/>
            <person name="Daran J.G."/>
            <person name="Abeel T."/>
        </authorList>
    </citation>
    <scope>NUCLEOTIDE SEQUENCE [LARGE SCALE GENOMIC DNA]</scope>
    <source>
        <strain evidence="3 4">CBS 1483</strain>
    </source>
</reference>
<organism evidence="3 4">
    <name type="scientific">Saccharomyces pastorianus</name>
    <name type="common">Lager yeast</name>
    <name type="synonym">Saccharomyces cerevisiae x Saccharomyces eubayanus</name>
    <dbReference type="NCBI Taxonomy" id="27292"/>
    <lineage>
        <taxon>Eukaryota</taxon>
        <taxon>Fungi</taxon>
        <taxon>Dikarya</taxon>
        <taxon>Ascomycota</taxon>
        <taxon>Saccharomycotina</taxon>
        <taxon>Saccharomycetes</taxon>
        <taxon>Saccharomycetales</taxon>
        <taxon>Saccharomycetaceae</taxon>
        <taxon>Saccharomyces</taxon>
    </lineage>
</organism>